<dbReference type="Proteomes" id="UP001596023">
    <property type="component" value="Unassembled WGS sequence"/>
</dbReference>
<comment type="caution">
    <text evidence="1">The sequence shown here is derived from an EMBL/GenBank/DDBJ whole genome shotgun (WGS) entry which is preliminary data.</text>
</comment>
<evidence type="ECO:0000313" key="1">
    <source>
        <dbReference type="EMBL" id="MFC4672212.1"/>
    </source>
</evidence>
<sequence>MAKIQEKMVDLYIDGRLVVLPDNFSITIIDENPFFTKKGTYTYDITLSLLDPINAKIYGHLNRKNKKDIIPENRRAYMVVDNEVVLNGTEVILQYSESQVKIQLVSGNSELNFLIGSDRKLRDLDLGEAVKHTSQEQLKEWLMQGYPEREYQVLPYYTWDHDILLNPSPSAYMAVGNMYAIVSHNNFDFYLYGAYGLITPQPYLCFIIDRIFESLGYSVTNNDIAGHPVFSKYYMVNGIQTRKYAEMLPDWTVKDFFLKIQGFFDCTFVSDPYKKTVGIYFNYKSQTEFQNTTDLEIYDEYTVDKDKDNNLDVRNSNTEYSLDSNDYHKYASIDPRYTGIAIKEPYATLDELAGKINASDNEKKMKIYTNDVYGDYIAYDTGSGIKPVKVNSFAPLYKKEGSTDIDSSLDIIPASMAYALVASQSSPESYWIQVPGTDDYDELDYSRLQTPAPPVEGEYFDLQELIEGDASLERKMPSKIRLAIYDGMKILDNPAGGKTGLFPVPYVESLAEYYPDSGIQRFFTNQDNNPFRLENMYKDIYSKSEAIDSTKTYKFTFVKNNRFNIMDKFIANNKAFRCARRERTVSSKGFEKYAKGDFYPYEGKMI</sequence>
<proteinExistence type="predicted"/>
<organism evidence="1 2">
    <name type="scientific">Dysgonomonas termitidis</name>
    <dbReference type="NCBI Taxonomy" id="1516126"/>
    <lineage>
        <taxon>Bacteria</taxon>
        <taxon>Pseudomonadati</taxon>
        <taxon>Bacteroidota</taxon>
        <taxon>Bacteroidia</taxon>
        <taxon>Bacteroidales</taxon>
        <taxon>Dysgonomonadaceae</taxon>
        <taxon>Dysgonomonas</taxon>
    </lineage>
</organism>
<gene>
    <name evidence="1" type="ORF">ACFO6W_00745</name>
</gene>
<accession>A0ABV9KPW9</accession>
<protein>
    <submittedName>
        <fullName evidence="1">Uncharacterized protein</fullName>
    </submittedName>
</protein>
<keyword evidence="2" id="KW-1185">Reference proteome</keyword>
<evidence type="ECO:0000313" key="2">
    <source>
        <dbReference type="Proteomes" id="UP001596023"/>
    </source>
</evidence>
<dbReference type="RefSeq" id="WP_379993392.1">
    <property type="nucleotide sequence ID" value="NZ_JBHSGN010000005.1"/>
</dbReference>
<name>A0ABV9KPW9_9BACT</name>
<reference evidence="2" key="1">
    <citation type="journal article" date="2019" name="Int. J. Syst. Evol. Microbiol.">
        <title>The Global Catalogue of Microorganisms (GCM) 10K type strain sequencing project: providing services to taxonomists for standard genome sequencing and annotation.</title>
        <authorList>
            <consortium name="The Broad Institute Genomics Platform"/>
            <consortium name="The Broad Institute Genome Sequencing Center for Infectious Disease"/>
            <person name="Wu L."/>
            <person name="Ma J."/>
        </authorList>
    </citation>
    <scope>NUCLEOTIDE SEQUENCE [LARGE SCALE GENOMIC DNA]</scope>
    <source>
        <strain evidence="2">CCUG 66188</strain>
    </source>
</reference>
<dbReference type="EMBL" id="JBHSGN010000005">
    <property type="protein sequence ID" value="MFC4672212.1"/>
    <property type="molecule type" value="Genomic_DNA"/>
</dbReference>